<feature type="region of interest" description="Disordered" evidence="1">
    <location>
        <begin position="280"/>
        <end position="304"/>
    </location>
</feature>
<dbReference type="AlphaFoldDB" id="A0ABD3GFI9"/>
<evidence type="ECO:0000259" key="2">
    <source>
        <dbReference type="Pfam" id="PF13837"/>
    </source>
</evidence>
<dbReference type="PANTHER" id="PTHR33492:SF19">
    <property type="entry name" value="MYB-LIKE DOMAIN-CONTAINING PROTEIN"/>
    <property type="match status" value="1"/>
</dbReference>
<feature type="domain" description="Myb/SANT-like DNA-binding" evidence="2">
    <location>
        <begin position="157"/>
        <end position="239"/>
    </location>
</feature>
<dbReference type="Pfam" id="PF13837">
    <property type="entry name" value="Myb_DNA-bind_4"/>
    <property type="match status" value="1"/>
</dbReference>
<dbReference type="PANTHER" id="PTHR33492">
    <property type="entry name" value="OSJNBA0043A12.37 PROTEIN-RELATED"/>
    <property type="match status" value="1"/>
</dbReference>
<sequence length="398" mass="44274">MNFNLDIKSTHLRGSAKGSGGKPFHRTQRDKSDVRSHFNQRSDYGLPPLKLPLICPQPLLGDRGDAGVLPPVSGAALLPHFINGDSSGVSTLPLSSSLVLPSTVPLSSVNLPHLSTFGRSPVLLPFDAMPSAASPVQKVVTPSTSENSGKTPKPRLEWEDWSTLLLTEVRREEEIEAESRGRKDWCEKSDGNWVRIARKMKLRGVDADRGKIKNKWESLTADYKIISDSMKQSGSRDYFEMSKEERNELKLPKNFLKEWFLLMDSFLGKKPNMRSACTADNLDPLPPQGPMEDTAVSRRPKSATETEAVYKSSSGIQRRKEIKSSEGVASLISEVVAVEKEKLEFMRAAQQVRMAIAKDQVQCMREQSQKIRGALDMMVQSLDRIATSLLKIRTLLLG</sequence>
<name>A0ABD3GFI9_9MARC</name>
<evidence type="ECO:0000256" key="1">
    <source>
        <dbReference type="SAM" id="MobiDB-lite"/>
    </source>
</evidence>
<dbReference type="Gene3D" id="1.10.10.60">
    <property type="entry name" value="Homeodomain-like"/>
    <property type="match status" value="1"/>
</dbReference>
<organism evidence="3 4">
    <name type="scientific">Riccia sorocarpa</name>
    <dbReference type="NCBI Taxonomy" id="122646"/>
    <lineage>
        <taxon>Eukaryota</taxon>
        <taxon>Viridiplantae</taxon>
        <taxon>Streptophyta</taxon>
        <taxon>Embryophyta</taxon>
        <taxon>Marchantiophyta</taxon>
        <taxon>Marchantiopsida</taxon>
        <taxon>Marchantiidae</taxon>
        <taxon>Marchantiales</taxon>
        <taxon>Ricciaceae</taxon>
        <taxon>Riccia</taxon>
    </lineage>
</organism>
<dbReference type="Proteomes" id="UP001633002">
    <property type="component" value="Unassembled WGS sequence"/>
</dbReference>
<dbReference type="InterPro" id="IPR044822">
    <property type="entry name" value="Myb_DNA-bind_4"/>
</dbReference>
<evidence type="ECO:0000313" key="4">
    <source>
        <dbReference type="Proteomes" id="UP001633002"/>
    </source>
</evidence>
<keyword evidence="4" id="KW-1185">Reference proteome</keyword>
<feature type="region of interest" description="Disordered" evidence="1">
    <location>
        <begin position="1"/>
        <end position="41"/>
    </location>
</feature>
<gene>
    <name evidence="3" type="ORF">R1sor_020899</name>
</gene>
<proteinExistence type="predicted"/>
<accession>A0ABD3GFI9</accession>
<dbReference type="EMBL" id="JBJQOH010000007">
    <property type="protein sequence ID" value="KAL3677943.1"/>
    <property type="molecule type" value="Genomic_DNA"/>
</dbReference>
<comment type="caution">
    <text evidence="3">The sequence shown here is derived from an EMBL/GenBank/DDBJ whole genome shotgun (WGS) entry which is preliminary data.</text>
</comment>
<evidence type="ECO:0000313" key="3">
    <source>
        <dbReference type="EMBL" id="KAL3677943.1"/>
    </source>
</evidence>
<protein>
    <recommendedName>
        <fullName evidence="2">Myb/SANT-like DNA-binding domain-containing protein</fullName>
    </recommendedName>
</protein>
<feature type="compositionally biased region" description="Basic and acidic residues" evidence="1">
    <location>
        <begin position="27"/>
        <end position="36"/>
    </location>
</feature>
<reference evidence="3 4" key="1">
    <citation type="submission" date="2024-09" db="EMBL/GenBank/DDBJ databases">
        <title>Chromosome-scale assembly of Riccia sorocarpa.</title>
        <authorList>
            <person name="Paukszto L."/>
        </authorList>
    </citation>
    <scope>NUCLEOTIDE SEQUENCE [LARGE SCALE GENOMIC DNA]</scope>
    <source>
        <strain evidence="3">LP-2024</strain>
        <tissue evidence="3">Aerial parts of the thallus</tissue>
    </source>
</reference>